<name>A0AAD2DRI2_9LAMI</name>
<keyword evidence="1 3" id="KW-0328">Glycosyltransferase</keyword>
<reference evidence="5" key="1">
    <citation type="submission" date="2023-05" db="EMBL/GenBank/DDBJ databases">
        <authorList>
            <person name="Huff M."/>
        </authorList>
    </citation>
    <scope>NUCLEOTIDE SEQUENCE</scope>
</reference>
<comment type="pathway">
    <text evidence="3">Glycan metabolism; pectin biosynthesis.</text>
</comment>
<dbReference type="InterPro" id="IPR026960">
    <property type="entry name" value="RVT-Znf"/>
</dbReference>
<keyword evidence="6" id="KW-1185">Reference proteome</keyword>
<dbReference type="Pfam" id="PF01501">
    <property type="entry name" value="Glyco_transf_8"/>
    <property type="match status" value="1"/>
</dbReference>
<comment type="similarity">
    <text evidence="3">Belongs to the glycosyltransferase 8 family.</text>
</comment>
<evidence type="ECO:0000256" key="1">
    <source>
        <dbReference type="ARBA" id="ARBA00022676"/>
    </source>
</evidence>
<dbReference type="GO" id="GO:0047262">
    <property type="term" value="F:polygalacturonate 4-alpha-galacturonosyltransferase activity"/>
    <property type="evidence" value="ECO:0007669"/>
    <property type="project" value="InterPro"/>
</dbReference>
<proteinExistence type="inferred from homology"/>
<dbReference type="GO" id="GO:0071555">
    <property type="term" value="P:cell wall organization"/>
    <property type="evidence" value="ECO:0007669"/>
    <property type="project" value="UniProtKB-KW"/>
</dbReference>
<dbReference type="InterPro" id="IPR002495">
    <property type="entry name" value="Glyco_trans_8"/>
</dbReference>
<protein>
    <recommendedName>
        <fullName evidence="3">Hexosyltransferase</fullName>
        <ecNumber evidence="3">2.4.1.-</ecNumber>
    </recommendedName>
</protein>
<organism evidence="5 6">
    <name type="scientific">Fraxinus pennsylvanica</name>
    <dbReference type="NCBI Taxonomy" id="56036"/>
    <lineage>
        <taxon>Eukaryota</taxon>
        <taxon>Viridiplantae</taxon>
        <taxon>Streptophyta</taxon>
        <taxon>Embryophyta</taxon>
        <taxon>Tracheophyta</taxon>
        <taxon>Spermatophyta</taxon>
        <taxon>Magnoliopsida</taxon>
        <taxon>eudicotyledons</taxon>
        <taxon>Gunneridae</taxon>
        <taxon>Pentapetalae</taxon>
        <taxon>asterids</taxon>
        <taxon>lamiids</taxon>
        <taxon>Lamiales</taxon>
        <taxon>Oleaceae</taxon>
        <taxon>Oleeae</taxon>
        <taxon>Fraxinus</taxon>
    </lineage>
</organism>
<evidence type="ECO:0000313" key="6">
    <source>
        <dbReference type="Proteomes" id="UP000834106"/>
    </source>
</evidence>
<evidence type="ECO:0000256" key="3">
    <source>
        <dbReference type="RuleBase" id="RU362027"/>
    </source>
</evidence>
<dbReference type="EMBL" id="OU503040">
    <property type="protein sequence ID" value="CAI9761215.1"/>
    <property type="molecule type" value="Genomic_DNA"/>
</dbReference>
<gene>
    <name evidence="5" type="ORF">FPE_LOCUS8645</name>
</gene>
<accession>A0AAD2DRI2</accession>
<dbReference type="EC" id="2.4.1.-" evidence="3"/>
<evidence type="ECO:0000256" key="2">
    <source>
        <dbReference type="ARBA" id="ARBA00022679"/>
    </source>
</evidence>
<dbReference type="InterPro" id="IPR029993">
    <property type="entry name" value="GAUT"/>
</dbReference>
<dbReference type="GO" id="GO:0000139">
    <property type="term" value="C:Golgi membrane"/>
    <property type="evidence" value="ECO:0007669"/>
    <property type="project" value="UniProtKB-SubCell"/>
</dbReference>
<dbReference type="Pfam" id="PF13966">
    <property type="entry name" value="zf-RVT"/>
    <property type="match status" value="1"/>
</dbReference>
<dbReference type="Proteomes" id="UP000834106">
    <property type="component" value="Chromosome 5"/>
</dbReference>
<comment type="subcellular location">
    <subcellularLocation>
        <location evidence="3">Golgi apparatus membrane</location>
        <topology evidence="3">Single-pass type II membrane protein</topology>
    </subcellularLocation>
</comment>
<feature type="domain" description="Reverse transcriptase zinc-binding" evidence="4">
    <location>
        <begin position="62"/>
        <end position="131"/>
    </location>
</feature>
<sequence length="562" mass="64448">MDKVTRLLHPRDAYEVFQIQLVGGHNRPDVMIWEPEKNGIYTVRSGYRLFVKINRDRQLGEVSYADDQRKMWKKIWKMQIPHKIRVFAWRVCHNGLPTLRNLLARKVIEDAVCKFCNKEEEDINHALLYCSRIEPVLATKLSFLNTTSERRDIAHMVNLVISRNIPGELEELFLCLWGMWYSRNQFIFEQKIFSPQMAIDHALTIAGEYICAHKQRQQGTHRREGWSAPPEGVLKLNVDGALFEDQCRYGIGMVLRDAIGKMIFSASKPERGSMDPMEAELLAMLRDCLGRRLGPKLLGQTDDSGQRMVKDFVKILNRVNSNKVADSLKLPESFSQLISGMKHTSKDFPLILKAMMERSEREIRELKFSELMNKHFAASAVPKGIHFFSLRLTDEYASGAHARKQLPSPELLPSLSDNSYYHFVLSTDNTKIGVIYLKLCLVTSAVQSSLKPEKIVFHVITDKKTYAGMHSWFALNPVSPAIIEVKGVHQFDWLTRENIPVLEAVENHNGIRSYYHGNHVTGANLSDTTTPRKFVSKLQARSPKYISLLNHLHIYLPETSDS</sequence>
<keyword evidence="2" id="KW-0808">Transferase</keyword>
<dbReference type="PANTHER" id="PTHR32116">
    <property type="entry name" value="GALACTURONOSYLTRANSFERASE 4-RELATED"/>
    <property type="match status" value="1"/>
</dbReference>
<keyword evidence="3" id="KW-0333">Golgi apparatus</keyword>
<keyword evidence="3" id="KW-0961">Cell wall biogenesis/degradation</keyword>
<dbReference type="PANTHER" id="PTHR32116:SF27">
    <property type="entry name" value="GALACTURONOSYLTRANSFERASE 13-RELATED"/>
    <property type="match status" value="1"/>
</dbReference>
<dbReference type="AlphaFoldDB" id="A0AAD2DRI2"/>
<evidence type="ECO:0000313" key="5">
    <source>
        <dbReference type="EMBL" id="CAI9761215.1"/>
    </source>
</evidence>
<evidence type="ECO:0000259" key="4">
    <source>
        <dbReference type="Pfam" id="PF13966"/>
    </source>
</evidence>